<dbReference type="PANTHER" id="PTHR11080:SF2">
    <property type="entry name" value="LD05707P"/>
    <property type="match status" value="1"/>
</dbReference>
<keyword evidence="3" id="KW-0479">Metal-binding</keyword>
<accession>A0AAP6GCM9</accession>
<dbReference type="EC" id="3.5.1.19" evidence="6"/>
<protein>
    <recommendedName>
        <fullName evidence="6">nicotinamidase</fullName>
        <ecNumber evidence="6">3.5.1.19</ecNumber>
    </recommendedName>
    <alternativeName>
        <fullName evidence="7">Nicotinamide deamidase</fullName>
    </alternativeName>
</protein>
<dbReference type="PANTHER" id="PTHR11080">
    <property type="entry name" value="PYRAZINAMIDASE/NICOTINAMIDASE"/>
    <property type="match status" value="1"/>
</dbReference>
<dbReference type="GO" id="GO:0046872">
    <property type="term" value="F:metal ion binding"/>
    <property type="evidence" value="ECO:0007669"/>
    <property type="project" value="UniProtKB-KW"/>
</dbReference>
<dbReference type="Gene3D" id="3.40.50.850">
    <property type="entry name" value="Isochorismatase-like"/>
    <property type="match status" value="1"/>
</dbReference>
<comment type="caution">
    <text evidence="9">The sequence shown here is derived from an EMBL/GenBank/DDBJ whole genome shotgun (WGS) entry which is preliminary data.</text>
</comment>
<dbReference type="InterPro" id="IPR036380">
    <property type="entry name" value="Isochorismatase-like_sf"/>
</dbReference>
<feature type="domain" description="Isochorismatase-like" evidence="8">
    <location>
        <begin position="9"/>
        <end position="200"/>
    </location>
</feature>
<name>A0AAP6GCM9_AERME</name>
<dbReference type="InterPro" id="IPR000868">
    <property type="entry name" value="Isochorismatase-like_dom"/>
</dbReference>
<dbReference type="AlphaFoldDB" id="A0AAP6GCM9"/>
<evidence type="ECO:0000256" key="7">
    <source>
        <dbReference type="ARBA" id="ARBA00043224"/>
    </source>
</evidence>
<dbReference type="InterPro" id="IPR052347">
    <property type="entry name" value="Isochorismatase_Nicotinamidase"/>
</dbReference>
<organism evidence="9 10">
    <name type="scientific">Aeromonas media</name>
    <dbReference type="NCBI Taxonomy" id="651"/>
    <lineage>
        <taxon>Bacteria</taxon>
        <taxon>Pseudomonadati</taxon>
        <taxon>Pseudomonadota</taxon>
        <taxon>Gammaproteobacteria</taxon>
        <taxon>Aeromonadales</taxon>
        <taxon>Aeromonadaceae</taxon>
        <taxon>Aeromonas</taxon>
    </lineage>
</organism>
<evidence type="ECO:0000313" key="9">
    <source>
        <dbReference type="EMBL" id="MDX7922877.1"/>
    </source>
</evidence>
<keyword evidence="4" id="KW-0378">Hydrolase</keyword>
<dbReference type="RefSeq" id="WP_265435083.1">
    <property type="nucleotide sequence ID" value="NZ_JAOXCH010000001.1"/>
</dbReference>
<gene>
    <name evidence="9" type="ORF">SJS82_13165</name>
</gene>
<evidence type="ECO:0000256" key="5">
    <source>
        <dbReference type="ARBA" id="ARBA00037900"/>
    </source>
</evidence>
<dbReference type="GO" id="GO:0019363">
    <property type="term" value="P:pyridine nucleotide biosynthetic process"/>
    <property type="evidence" value="ECO:0007669"/>
    <property type="project" value="UniProtKB-KW"/>
</dbReference>
<sequence>MGTIASLDIDAQKGFTPLCPNELPVAGGADIVAALNAQAALASLRIGSKDAHPANAAWVVTNPAAMLQPLDLPNADLTWPAHCVPGTPGFELLDGLPAPIDYDFFVWKGVEPDLHPYGACYHDLAERRSTGLIEFLQARGVSTVLVGGLATDYCVKTSVLQLRRAGFRVIVHLDACRGIAPETVAQARTRMTEAGAELAQTLVDVQRLLDA</sequence>
<keyword evidence="2" id="KW-0662">Pyridine nucleotide biosynthesis</keyword>
<evidence type="ECO:0000256" key="1">
    <source>
        <dbReference type="ARBA" id="ARBA00006336"/>
    </source>
</evidence>
<dbReference type="Proteomes" id="UP001285835">
    <property type="component" value="Unassembled WGS sequence"/>
</dbReference>
<evidence type="ECO:0000313" key="10">
    <source>
        <dbReference type="Proteomes" id="UP001285835"/>
    </source>
</evidence>
<comment type="pathway">
    <text evidence="5">Cofactor biosynthesis; nicotinate biosynthesis; nicotinate from nicotinamide: step 1/1.</text>
</comment>
<reference evidence="9" key="1">
    <citation type="submission" date="2023-11" db="EMBL/GenBank/DDBJ databases">
        <title>WGS of Aeromonas in Northern Israel.</title>
        <authorList>
            <person name="Hershko Y."/>
        </authorList>
    </citation>
    <scope>NUCLEOTIDE SEQUENCE</scope>
    <source>
        <strain evidence="9">02297</strain>
    </source>
</reference>
<comment type="similarity">
    <text evidence="1">Belongs to the isochorismatase family.</text>
</comment>
<evidence type="ECO:0000259" key="8">
    <source>
        <dbReference type="Pfam" id="PF00857"/>
    </source>
</evidence>
<evidence type="ECO:0000256" key="6">
    <source>
        <dbReference type="ARBA" id="ARBA00039017"/>
    </source>
</evidence>
<evidence type="ECO:0000256" key="2">
    <source>
        <dbReference type="ARBA" id="ARBA00022642"/>
    </source>
</evidence>
<evidence type="ECO:0000256" key="3">
    <source>
        <dbReference type="ARBA" id="ARBA00022723"/>
    </source>
</evidence>
<dbReference type="GO" id="GO:0008936">
    <property type="term" value="F:nicotinamidase activity"/>
    <property type="evidence" value="ECO:0007669"/>
    <property type="project" value="UniProtKB-EC"/>
</dbReference>
<evidence type="ECO:0000256" key="4">
    <source>
        <dbReference type="ARBA" id="ARBA00022801"/>
    </source>
</evidence>
<dbReference type="EMBL" id="JAWZXF010000014">
    <property type="protein sequence ID" value="MDX7922877.1"/>
    <property type="molecule type" value="Genomic_DNA"/>
</dbReference>
<dbReference type="SUPFAM" id="SSF52499">
    <property type="entry name" value="Isochorismatase-like hydrolases"/>
    <property type="match status" value="1"/>
</dbReference>
<proteinExistence type="inferred from homology"/>
<dbReference type="CDD" id="cd01011">
    <property type="entry name" value="nicotinamidase"/>
    <property type="match status" value="1"/>
</dbReference>
<dbReference type="Pfam" id="PF00857">
    <property type="entry name" value="Isochorismatase"/>
    <property type="match status" value="1"/>
</dbReference>